<organism evidence="1 2">
    <name type="scientific">Diphasiastrum complanatum</name>
    <name type="common">Issler's clubmoss</name>
    <name type="synonym">Lycopodium complanatum</name>
    <dbReference type="NCBI Taxonomy" id="34168"/>
    <lineage>
        <taxon>Eukaryota</taxon>
        <taxon>Viridiplantae</taxon>
        <taxon>Streptophyta</taxon>
        <taxon>Embryophyta</taxon>
        <taxon>Tracheophyta</taxon>
        <taxon>Lycopodiopsida</taxon>
        <taxon>Lycopodiales</taxon>
        <taxon>Lycopodiaceae</taxon>
        <taxon>Lycopodioideae</taxon>
        <taxon>Diphasiastrum</taxon>
    </lineage>
</organism>
<protein>
    <submittedName>
        <fullName evidence="1">Uncharacterized protein</fullName>
    </submittedName>
</protein>
<comment type="caution">
    <text evidence="1">The sequence shown here is derived from an EMBL/GenBank/DDBJ whole genome shotgun (WGS) entry which is preliminary data.</text>
</comment>
<proteinExistence type="predicted"/>
<name>A0ACC2CSR0_DIPCM</name>
<dbReference type="EMBL" id="CM055100">
    <property type="protein sequence ID" value="KAJ7545070.1"/>
    <property type="molecule type" value="Genomic_DNA"/>
</dbReference>
<gene>
    <name evidence="1" type="ORF">O6H91_09G105900</name>
</gene>
<accession>A0ACC2CSR0</accession>
<dbReference type="Proteomes" id="UP001162992">
    <property type="component" value="Chromosome 9"/>
</dbReference>
<evidence type="ECO:0000313" key="1">
    <source>
        <dbReference type="EMBL" id="KAJ7545070.1"/>
    </source>
</evidence>
<sequence length="228" mass="24310">MAAMVHGAQIVAIIVTLFLTSFSGCTLAADEDPLQDFCVADLTSQINVNGFVCKDPSAVKADDFTFTGFRNAANVTNTTNGFVPTPAFVQQLPGLNTLGLSILRSDFAPDGLNGPHVHPRASELFLVVQGKIEVGFVTSNNTLFSQTLEQGDVFIIPRGLVHFQHNIGGTAAVAFAVFNSQNSGVERLQNTLFGSGIPDAVLQKTFQLDVAIIDQLKKAFSTSTPSNY</sequence>
<keyword evidence="2" id="KW-1185">Reference proteome</keyword>
<evidence type="ECO:0000313" key="2">
    <source>
        <dbReference type="Proteomes" id="UP001162992"/>
    </source>
</evidence>
<reference evidence="2" key="1">
    <citation type="journal article" date="2024" name="Proc. Natl. Acad. Sci. U.S.A.">
        <title>Extraordinary preservation of gene collinearity over three hundred million years revealed in homosporous lycophytes.</title>
        <authorList>
            <person name="Li C."/>
            <person name="Wickell D."/>
            <person name="Kuo L.Y."/>
            <person name="Chen X."/>
            <person name="Nie B."/>
            <person name="Liao X."/>
            <person name="Peng D."/>
            <person name="Ji J."/>
            <person name="Jenkins J."/>
            <person name="Williams M."/>
            <person name="Shu S."/>
            <person name="Plott C."/>
            <person name="Barry K."/>
            <person name="Rajasekar S."/>
            <person name="Grimwood J."/>
            <person name="Han X."/>
            <person name="Sun S."/>
            <person name="Hou Z."/>
            <person name="He W."/>
            <person name="Dai G."/>
            <person name="Sun C."/>
            <person name="Schmutz J."/>
            <person name="Leebens-Mack J.H."/>
            <person name="Li F.W."/>
            <person name="Wang L."/>
        </authorList>
    </citation>
    <scope>NUCLEOTIDE SEQUENCE [LARGE SCALE GENOMIC DNA]</scope>
    <source>
        <strain evidence="2">cv. PW_Plant_1</strain>
    </source>
</reference>